<protein>
    <submittedName>
        <fullName evidence="1">Uncharacterized protein</fullName>
    </submittedName>
</protein>
<sequence>MKRSRKCRAPTRAQLNHLGSLITFVDHGTERCLGYLLVVAGHGVFEPNFGRIDVTPEEAELHNRALSAAEIQGLDETCEIGQGAVFYPVEAPDGTLIVSTWIGDRVAEATRTGNRIYFRRNGKTFVGRGKPGTAVFFKRTG</sequence>
<organism evidence="1 2">
    <name type="scientific">Methylocaldum szegediense</name>
    <dbReference type="NCBI Taxonomy" id="73780"/>
    <lineage>
        <taxon>Bacteria</taxon>
        <taxon>Pseudomonadati</taxon>
        <taxon>Pseudomonadota</taxon>
        <taxon>Gammaproteobacteria</taxon>
        <taxon>Methylococcales</taxon>
        <taxon>Methylococcaceae</taxon>
        <taxon>Methylocaldum</taxon>
    </lineage>
</organism>
<accession>A0ABM9I0Z7</accession>
<gene>
    <name evidence="1" type="ORF">MSZNOR_1894</name>
</gene>
<keyword evidence="2" id="KW-1185">Reference proteome</keyword>
<proteinExistence type="predicted"/>
<dbReference type="EMBL" id="OX458333">
    <property type="protein sequence ID" value="CAI8817555.1"/>
    <property type="molecule type" value="Genomic_DNA"/>
</dbReference>
<reference evidence="1 2" key="1">
    <citation type="submission" date="2023-03" db="EMBL/GenBank/DDBJ databases">
        <authorList>
            <person name="Pearce D."/>
        </authorList>
    </citation>
    <scope>NUCLEOTIDE SEQUENCE [LARGE SCALE GENOMIC DNA]</scope>
    <source>
        <strain evidence="1">Msz</strain>
    </source>
</reference>
<dbReference type="RefSeq" id="WP_317963903.1">
    <property type="nucleotide sequence ID" value="NZ_OX458333.1"/>
</dbReference>
<name>A0ABM9I0Z7_9GAMM</name>
<evidence type="ECO:0000313" key="1">
    <source>
        <dbReference type="EMBL" id="CAI8817555.1"/>
    </source>
</evidence>
<evidence type="ECO:0000313" key="2">
    <source>
        <dbReference type="Proteomes" id="UP001162030"/>
    </source>
</evidence>
<dbReference type="Proteomes" id="UP001162030">
    <property type="component" value="Chromosome"/>
</dbReference>